<dbReference type="Pfam" id="PF12833">
    <property type="entry name" value="HTH_18"/>
    <property type="match status" value="1"/>
</dbReference>
<gene>
    <name evidence="9" type="ORF">H8705_07510</name>
</gene>
<reference evidence="9" key="1">
    <citation type="submission" date="2020-08" db="EMBL/GenBank/DDBJ databases">
        <title>Genome public.</title>
        <authorList>
            <person name="Liu C."/>
            <person name="Sun Q."/>
        </authorList>
    </citation>
    <scope>NUCLEOTIDE SEQUENCE</scope>
    <source>
        <strain evidence="9">NSJ-64</strain>
    </source>
</reference>
<comment type="caution">
    <text evidence="9">The sequence shown here is derived from an EMBL/GenBank/DDBJ whole genome shotgun (WGS) entry which is preliminary data.</text>
</comment>
<feature type="modified residue" description="4-aspartylphosphate" evidence="6">
    <location>
        <position position="55"/>
    </location>
</feature>
<dbReference type="Gene3D" id="1.10.10.60">
    <property type="entry name" value="Homeodomain-like"/>
    <property type="match status" value="2"/>
</dbReference>
<dbReference type="PROSITE" id="PS00041">
    <property type="entry name" value="HTH_ARAC_FAMILY_1"/>
    <property type="match status" value="1"/>
</dbReference>
<sequence length="530" mass="60913">MLSIMIVDDERGVIELIKNLIDYDLVEVTIVGEVQNGVDAYNMILEKKPDFVITDIRMPGLTGLELIEKVKAVRPETAFAVISGYRDFEYAQAALKFGVIDYLLKPIKKSELNELLSRISDKVAHEMNQKNEVIQIQQRLDVSNSLLRKNTFWEIIERREINPVQQEAMEHIFNFFAGSFCVIAVKVDYTGASGEKPAYSSVSEVFVEKFMRKLREDCFDAESVCRGPSGYILINFSDRRHQTLEQKKAYLTDLMRNDFYQYDFFDISVGVGAVVSDLHQLPYSYTTAVIALRNRIDFGPENVTLYDRLPIQRQKEPALAAAKAARLSRAVELLDIPEALAAVRSVISENREEKNNFKLYGLCQQMLGTIYEEVKKITPQVPFPQESRVWEELDSCYTVPQLQETVCRRTEEILEKCVQTRQNQDSKPIRQIKQYVAEHYAESIALEDMAKLVYLNPVYISSLFKKETGMSFTTYLTDVRIEQAKRLLKETSIGIAEIARMVGYNDAKHFSKLFTKTVGIKPVEFRKFYS</sequence>
<dbReference type="InterPro" id="IPR018060">
    <property type="entry name" value="HTH_AraC"/>
</dbReference>
<name>A0A926ENX8_9FIRM</name>
<dbReference type="CDD" id="cd17536">
    <property type="entry name" value="REC_YesN-like"/>
    <property type="match status" value="1"/>
</dbReference>
<dbReference type="Gene3D" id="3.40.50.2300">
    <property type="match status" value="1"/>
</dbReference>
<dbReference type="PROSITE" id="PS01124">
    <property type="entry name" value="HTH_ARAC_FAMILY_2"/>
    <property type="match status" value="1"/>
</dbReference>
<evidence type="ECO:0000256" key="6">
    <source>
        <dbReference type="PROSITE-ProRule" id="PRU00169"/>
    </source>
</evidence>
<dbReference type="PANTHER" id="PTHR43280:SF2">
    <property type="entry name" value="HTH-TYPE TRANSCRIPTIONAL REGULATOR EXSA"/>
    <property type="match status" value="1"/>
</dbReference>
<evidence type="ECO:0000256" key="4">
    <source>
        <dbReference type="ARBA" id="ARBA00023163"/>
    </source>
</evidence>
<dbReference type="EMBL" id="JACRTD010000004">
    <property type="protein sequence ID" value="MBC8585428.1"/>
    <property type="molecule type" value="Genomic_DNA"/>
</dbReference>
<keyword evidence="10" id="KW-1185">Reference proteome</keyword>
<evidence type="ECO:0000259" key="8">
    <source>
        <dbReference type="PROSITE" id="PS50110"/>
    </source>
</evidence>
<evidence type="ECO:0000259" key="7">
    <source>
        <dbReference type="PROSITE" id="PS01124"/>
    </source>
</evidence>
<keyword evidence="6" id="KW-0597">Phosphoprotein</keyword>
<keyword evidence="4" id="KW-0804">Transcription</keyword>
<dbReference type="InterPro" id="IPR020449">
    <property type="entry name" value="Tscrpt_reg_AraC-type_HTH"/>
</dbReference>
<feature type="domain" description="HTH araC/xylS-type" evidence="7">
    <location>
        <begin position="430"/>
        <end position="528"/>
    </location>
</feature>
<dbReference type="PROSITE" id="PS50110">
    <property type="entry name" value="RESPONSE_REGULATORY"/>
    <property type="match status" value="1"/>
</dbReference>
<dbReference type="PANTHER" id="PTHR43280">
    <property type="entry name" value="ARAC-FAMILY TRANSCRIPTIONAL REGULATOR"/>
    <property type="match status" value="1"/>
</dbReference>
<dbReference type="InterPro" id="IPR011006">
    <property type="entry name" value="CheY-like_superfamily"/>
</dbReference>
<comment type="function">
    <text evidence="5">May play the central regulatory role in sporulation. It may be an element of the effector pathway responsible for the activation of sporulation genes in response to nutritional stress. Spo0A may act in concert with spo0H (a sigma factor) to control the expression of some genes that are critical to the sporulation process.</text>
</comment>
<protein>
    <recommendedName>
        <fullName evidence="1">Stage 0 sporulation protein A homolog</fullName>
    </recommendedName>
</protein>
<dbReference type="InterPro" id="IPR009057">
    <property type="entry name" value="Homeodomain-like_sf"/>
</dbReference>
<dbReference type="AlphaFoldDB" id="A0A926ENX8"/>
<dbReference type="GO" id="GO:0043565">
    <property type="term" value="F:sequence-specific DNA binding"/>
    <property type="evidence" value="ECO:0007669"/>
    <property type="project" value="InterPro"/>
</dbReference>
<dbReference type="InterPro" id="IPR001789">
    <property type="entry name" value="Sig_transdc_resp-reg_receiver"/>
</dbReference>
<dbReference type="GO" id="GO:0003700">
    <property type="term" value="F:DNA-binding transcription factor activity"/>
    <property type="evidence" value="ECO:0007669"/>
    <property type="project" value="InterPro"/>
</dbReference>
<keyword evidence="3" id="KW-0238">DNA-binding</keyword>
<evidence type="ECO:0000256" key="2">
    <source>
        <dbReference type="ARBA" id="ARBA00023015"/>
    </source>
</evidence>
<dbReference type="Proteomes" id="UP000623678">
    <property type="component" value="Unassembled WGS sequence"/>
</dbReference>
<accession>A0A926ENX8</accession>
<evidence type="ECO:0000256" key="1">
    <source>
        <dbReference type="ARBA" id="ARBA00018672"/>
    </source>
</evidence>
<dbReference type="GO" id="GO:0000160">
    <property type="term" value="P:phosphorelay signal transduction system"/>
    <property type="evidence" value="ECO:0007669"/>
    <property type="project" value="InterPro"/>
</dbReference>
<dbReference type="RefSeq" id="WP_262395208.1">
    <property type="nucleotide sequence ID" value="NZ_JACRTD010000004.1"/>
</dbReference>
<dbReference type="SMART" id="SM00448">
    <property type="entry name" value="REC"/>
    <property type="match status" value="1"/>
</dbReference>
<evidence type="ECO:0000313" key="10">
    <source>
        <dbReference type="Proteomes" id="UP000623678"/>
    </source>
</evidence>
<evidence type="ECO:0000256" key="3">
    <source>
        <dbReference type="ARBA" id="ARBA00023125"/>
    </source>
</evidence>
<feature type="domain" description="Response regulatory" evidence="8">
    <location>
        <begin position="3"/>
        <end position="120"/>
    </location>
</feature>
<proteinExistence type="predicted"/>
<dbReference type="InterPro" id="IPR018062">
    <property type="entry name" value="HTH_AraC-typ_CS"/>
</dbReference>
<dbReference type="SMART" id="SM00342">
    <property type="entry name" value="HTH_ARAC"/>
    <property type="match status" value="1"/>
</dbReference>
<dbReference type="SUPFAM" id="SSF52172">
    <property type="entry name" value="CheY-like"/>
    <property type="match status" value="1"/>
</dbReference>
<organism evidence="9 10">
    <name type="scientific">Youxingia wuxianensis</name>
    <dbReference type="NCBI Taxonomy" id="2763678"/>
    <lineage>
        <taxon>Bacteria</taxon>
        <taxon>Bacillati</taxon>
        <taxon>Bacillota</taxon>
        <taxon>Clostridia</taxon>
        <taxon>Eubacteriales</taxon>
        <taxon>Oscillospiraceae</taxon>
        <taxon>Youxingia</taxon>
    </lineage>
</organism>
<evidence type="ECO:0000313" key="9">
    <source>
        <dbReference type="EMBL" id="MBC8585428.1"/>
    </source>
</evidence>
<dbReference type="PRINTS" id="PR00032">
    <property type="entry name" value="HTHARAC"/>
</dbReference>
<dbReference type="SUPFAM" id="SSF46689">
    <property type="entry name" value="Homeodomain-like"/>
    <property type="match status" value="2"/>
</dbReference>
<dbReference type="Pfam" id="PF00072">
    <property type="entry name" value="Response_reg"/>
    <property type="match status" value="1"/>
</dbReference>
<keyword evidence="2" id="KW-0805">Transcription regulation</keyword>
<evidence type="ECO:0000256" key="5">
    <source>
        <dbReference type="ARBA" id="ARBA00024867"/>
    </source>
</evidence>